<evidence type="ECO:0000259" key="2">
    <source>
        <dbReference type="PROSITE" id="PS51384"/>
    </source>
</evidence>
<dbReference type="InterPro" id="IPR017927">
    <property type="entry name" value="FAD-bd_FR_type"/>
</dbReference>
<dbReference type="EMBL" id="JAEHFL010000005">
    <property type="protein sequence ID" value="MBK3427719.1"/>
    <property type="molecule type" value="Genomic_DNA"/>
</dbReference>
<dbReference type="RefSeq" id="WP_200435570.1">
    <property type="nucleotide sequence ID" value="NZ_JAEHFL010000005.1"/>
</dbReference>
<dbReference type="GO" id="GO:0019825">
    <property type="term" value="F:oxygen binding"/>
    <property type="evidence" value="ECO:0007669"/>
    <property type="project" value="InterPro"/>
</dbReference>
<dbReference type="PANTHER" id="PTHR47354">
    <property type="entry name" value="NADH OXIDOREDUCTASE HCR"/>
    <property type="match status" value="1"/>
</dbReference>
<dbReference type="Gene3D" id="1.10.490.10">
    <property type="entry name" value="Globins"/>
    <property type="match status" value="1"/>
</dbReference>
<dbReference type="InterPro" id="IPR050415">
    <property type="entry name" value="MRET"/>
</dbReference>
<keyword evidence="4" id="KW-1185">Reference proteome</keyword>
<name>A0A8I1LCI6_9CORY</name>
<dbReference type="GO" id="GO:0020037">
    <property type="term" value="F:heme binding"/>
    <property type="evidence" value="ECO:0007669"/>
    <property type="project" value="InterPro"/>
</dbReference>
<dbReference type="Proteomes" id="UP000603369">
    <property type="component" value="Unassembled WGS sequence"/>
</dbReference>
<protein>
    <submittedName>
        <fullName evidence="3">2-polyprenylphenol hydroxylase</fullName>
    </submittedName>
</protein>
<dbReference type="InterPro" id="IPR012292">
    <property type="entry name" value="Globin/Proto"/>
</dbReference>
<evidence type="ECO:0000313" key="4">
    <source>
        <dbReference type="Proteomes" id="UP000603369"/>
    </source>
</evidence>
<dbReference type="InterPro" id="IPR009050">
    <property type="entry name" value="Globin-like_sf"/>
</dbReference>
<dbReference type="GO" id="GO:0016491">
    <property type="term" value="F:oxidoreductase activity"/>
    <property type="evidence" value="ECO:0007669"/>
    <property type="project" value="InterPro"/>
</dbReference>
<dbReference type="PROSITE" id="PS51384">
    <property type="entry name" value="FAD_FR"/>
    <property type="match status" value="1"/>
</dbReference>
<dbReference type="PANTHER" id="PTHR47354:SF5">
    <property type="entry name" value="PROTEIN RFBI"/>
    <property type="match status" value="1"/>
</dbReference>
<dbReference type="SUPFAM" id="SSF46458">
    <property type="entry name" value="Globin-like"/>
    <property type="match status" value="1"/>
</dbReference>
<feature type="domain" description="FAD-binding FR-type" evidence="2">
    <location>
        <begin position="135"/>
        <end position="232"/>
    </location>
</feature>
<evidence type="ECO:0000256" key="1">
    <source>
        <dbReference type="ARBA" id="ARBA00001974"/>
    </source>
</evidence>
<dbReference type="InterPro" id="IPR017938">
    <property type="entry name" value="Riboflavin_synthase-like_b-brl"/>
</dbReference>
<evidence type="ECO:0000313" key="3">
    <source>
        <dbReference type="EMBL" id="MBK3427719.1"/>
    </source>
</evidence>
<reference evidence="3 4" key="1">
    <citation type="submission" date="2020-12" db="EMBL/GenBank/DDBJ databases">
        <title>Draft genome sequence of the commensal strain Corynebacterium tuberculostearicum MFP09/CIP 102622 isolated from human skin.</title>
        <authorList>
            <person name="Boukerb A.M."/>
            <person name="Janvier X."/>
            <person name="Feuilloley M.G.J."/>
            <person name="Groboillot A."/>
        </authorList>
    </citation>
    <scope>NUCLEOTIDE SEQUENCE [LARGE SCALE GENOMIC DNA]</scope>
    <source>
        <strain evidence="3 4">CIP 102622</strain>
    </source>
</reference>
<sequence>MWELGEHFRNYADEYRDAVHEHFFNAVPESRQIFALSMRDTHTSMVPALAWVIEHTEPGEPLLADVSAKLTQLARDHRRHGFPAEIYSRFDDALVAGLRVLALTQYQYNFACDVIHQVCATMADAARESDAAGEAPAHSAQVVAVDHPTRETSIIRVEAGLAVPYQPGQHFPVTTQYLPGQWRMLTPAQPSDGTGQLVFHVSTAGEASRSLAHAQPGDWWTLGQPAGGISLQNAGARELVIIAYGTGWATARCAALATLDDEDRGRVPRLFAVAGSPGAHYDTYFQQNLAALGVPVRRIVREEQDPWLLNARELAPDADYVVSGEPTDVVVNEVELSTGTPPRFLLVGPADEVVEGAERLVQRGVGKQQIDVLSWGRDGRWQPEDYAALA</sequence>
<dbReference type="SUPFAM" id="SSF52343">
    <property type="entry name" value="Ferredoxin reductase-like, C-terminal NADP-linked domain"/>
    <property type="match status" value="1"/>
</dbReference>
<gene>
    <name evidence="3" type="ORF">JDP02_04205</name>
</gene>
<comment type="caution">
    <text evidence="3">The sequence shown here is derived from an EMBL/GenBank/DDBJ whole genome shotgun (WGS) entry which is preliminary data.</text>
</comment>
<dbReference type="Gene3D" id="2.40.30.10">
    <property type="entry name" value="Translation factors"/>
    <property type="match status" value="1"/>
</dbReference>
<dbReference type="InterPro" id="IPR039261">
    <property type="entry name" value="FNR_nucleotide-bd"/>
</dbReference>
<dbReference type="AlphaFoldDB" id="A0A8I1LCI6"/>
<organism evidence="3 4">
    <name type="scientific">Corynebacterium tuberculostearicum</name>
    <dbReference type="NCBI Taxonomy" id="38304"/>
    <lineage>
        <taxon>Bacteria</taxon>
        <taxon>Bacillati</taxon>
        <taxon>Actinomycetota</taxon>
        <taxon>Actinomycetes</taxon>
        <taxon>Mycobacteriales</taxon>
        <taxon>Corynebacteriaceae</taxon>
        <taxon>Corynebacterium</taxon>
    </lineage>
</organism>
<comment type="cofactor">
    <cofactor evidence="1">
        <name>FAD</name>
        <dbReference type="ChEBI" id="CHEBI:57692"/>
    </cofactor>
</comment>
<accession>A0A8I1LCI6</accession>
<dbReference type="SUPFAM" id="SSF63380">
    <property type="entry name" value="Riboflavin synthase domain-like"/>
    <property type="match status" value="1"/>
</dbReference>
<proteinExistence type="predicted"/>